<evidence type="ECO:0000256" key="1">
    <source>
        <dbReference type="ARBA" id="ARBA00000085"/>
    </source>
</evidence>
<dbReference type="GO" id="GO:0005886">
    <property type="term" value="C:plasma membrane"/>
    <property type="evidence" value="ECO:0007669"/>
    <property type="project" value="UniProtKB-SubCell"/>
</dbReference>
<evidence type="ECO:0000313" key="18">
    <source>
        <dbReference type="Proteomes" id="UP000251213"/>
    </source>
</evidence>
<keyword evidence="7 15" id="KW-0812">Transmembrane</keyword>
<keyword evidence="6" id="KW-0808">Transferase</keyword>
<evidence type="ECO:0000256" key="7">
    <source>
        <dbReference type="ARBA" id="ARBA00022692"/>
    </source>
</evidence>
<keyword evidence="12" id="KW-0902">Two-component regulatory system</keyword>
<evidence type="ECO:0000256" key="13">
    <source>
        <dbReference type="ARBA" id="ARBA00023136"/>
    </source>
</evidence>
<dbReference type="PROSITE" id="PS50109">
    <property type="entry name" value="HIS_KIN"/>
    <property type="match status" value="1"/>
</dbReference>
<evidence type="ECO:0000256" key="8">
    <source>
        <dbReference type="ARBA" id="ARBA00022741"/>
    </source>
</evidence>
<keyword evidence="10" id="KW-0067">ATP-binding</keyword>
<dbReference type="Proteomes" id="UP000251213">
    <property type="component" value="Unassembled WGS sequence"/>
</dbReference>
<dbReference type="GO" id="GO:0000155">
    <property type="term" value="F:phosphorelay sensor kinase activity"/>
    <property type="evidence" value="ECO:0007669"/>
    <property type="project" value="InterPro"/>
</dbReference>
<dbReference type="Pfam" id="PF02518">
    <property type="entry name" value="HATPase_c"/>
    <property type="match status" value="1"/>
</dbReference>
<keyword evidence="14" id="KW-0175">Coiled coil</keyword>
<dbReference type="Pfam" id="PF00512">
    <property type="entry name" value="HisKA"/>
    <property type="match status" value="1"/>
</dbReference>
<feature type="transmembrane region" description="Helical" evidence="15">
    <location>
        <begin position="12"/>
        <end position="36"/>
    </location>
</feature>
<keyword evidence="13 15" id="KW-0472">Membrane</keyword>
<keyword evidence="9" id="KW-0418">Kinase</keyword>
<dbReference type="OrthoDB" id="9780487at2"/>
<evidence type="ECO:0000256" key="6">
    <source>
        <dbReference type="ARBA" id="ARBA00022679"/>
    </source>
</evidence>
<dbReference type="InterPro" id="IPR003661">
    <property type="entry name" value="HisK_dim/P_dom"/>
</dbReference>
<dbReference type="EMBL" id="QJKK01000001">
    <property type="protein sequence ID" value="RAL27027.1"/>
    <property type="molecule type" value="Genomic_DNA"/>
</dbReference>
<dbReference type="EC" id="2.7.13.3" evidence="3"/>
<dbReference type="GO" id="GO:0004721">
    <property type="term" value="F:phosphoprotein phosphatase activity"/>
    <property type="evidence" value="ECO:0007669"/>
    <property type="project" value="TreeGrafter"/>
</dbReference>
<organism evidence="17 18">
    <name type="scientific">Thermoflavimicrobium daqui</name>
    <dbReference type="NCBI Taxonomy" id="2137476"/>
    <lineage>
        <taxon>Bacteria</taxon>
        <taxon>Bacillati</taxon>
        <taxon>Bacillota</taxon>
        <taxon>Bacilli</taxon>
        <taxon>Bacillales</taxon>
        <taxon>Thermoactinomycetaceae</taxon>
        <taxon>Thermoflavimicrobium</taxon>
    </lineage>
</organism>
<dbReference type="InterPro" id="IPR005467">
    <property type="entry name" value="His_kinase_dom"/>
</dbReference>
<feature type="domain" description="Histidine kinase" evidence="16">
    <location>
        <begin position="135"/>
        <end position="354"/>
    </location>
</feature>
<reference evidence="17 18" key="2">
    <citation type="submission" date="2018-06" db="EMBL/GenBank/DDBJ databases">
        <authorList>
            <person name="Zhirakovskaya E."/>
        </authorList>
    </citation>
    <scope>NUCLEOTIDE SEQUENCE [LARGE SCALE GENOMIC DNA]</scope>
    <source>
        <strain evidence="17 18">FBKL4.011</strain>
    </source>
</reference>
<evidence type="ECO:0000256" key="15">
    <source>
        <dbReference type="SAM" id="Phobius"/>
    </source>
</evidence>
<dbReference type="PRINTS" id="PR00344">
    <property type="entry name" value="BCTRLSENSOR"/>
</dbReference>
<evidence type="ECO:0000256" key="5">
    <source>
        <dbReference type="ARBA" id="ARBA00022553"/>
    </source>
</evidence>
<dbReference type="InterPro" id="IPR004358">
    <property type="entry name" value="Sig_transdc_His_kin-like_C"/>
</dbReference>
<keyword evidence="4" id="KW-1003">Cell membrane</keyword>
<reference evidence="17 18" key="1">
    <citation type="submission" date="2018-06" db="EMBL/GenBank/DDBJ databases">
        <title>Thermoflavimicrobium daqus sp. nov., a thermophilic microbe isolated from Moutai-flavour Daqu.</title>
        <authorList>
            <person name="Wang X."/>
            <person name="Zhou H."/>
        </authorList>
    </citation>
    <scope>NUCLEOTIDE SEQUENCE [LARGE SCALE GENOMIC DNA]</scope>
    <source>
        <strain evidence="17 18">FBKL4.011</strain>
    </source>
</reference>
<dbReference type="SMART" id="SM00388">
    <property type="entry name" value="HisKA"/>
    <property type="match status" value="1"/>
</dbReference>
<gene>
    <name evidence="17" type="ORF">DL897_03040</name>
</gene>
<dbReference type="AlphaFoldDB" id="A0A364K9P5"/>
<evidence type="ECO:0000313" key="17">
    <source>
        <dbReference type="EMBL" id="RAL27027.1"/>
    </source>
</evidence>
<dbReference type="InterPro" id="IPR036890">
    <property type="entry name" value="HATPase_C_sf"/>
</dbReference>
<evidence type="ECO:0000259" key="16">
    <source>
        <dbReference type="PROSITE" id="PS50109"/>
    </source>
</evidence>
<protein>
    <recommendedName>
        <fullName evidence="3">histidine kinase</fullName>
        <ecNumber evidence="3">2.7.13.3</ecNumber>
    </recommendedName>
</protein>
<dbReference type="PANTHER" id="PTHR45453">
    <property type="entry name" value="PHOSPHATE REGULON SENSOR PROTEIN PHOR"/>
    <property type="match status" value="1"/>
</dbReference>
<dbReference type="CDD" id="cd00082">
    <property type="entry name" value="HisKA"/>
    <property type="match status" value="1"/>
</dbReference>
<dbReference type="InterPro" id="IPR050351">
    <property type="entry name" value="BphY/WalK/GraS-like"/>
</dbReference>
<comment type="catalytic activity">
    <reaction evidence="1">
        <text>ATP + protein L-histidine = ADP + protein N-phospho-L-histidine.</text>
        <dbReference type="EC" id="2.7.13.3"/>
    </reaction>
</comment>
<evidence type="ECO:0000256" key="11">
    <source>
        <dbReference type="ARBA" id="ARBA00022989"/>
    </source>
</evidence>
<sequence length="354" mass="42459">MWRTIYYFIRERIGWISLCVLQIFFILIYLYLYFYFHKQAFDLLIADWGYLLLLTGTLLLLFLVIQFIRWYPFYRRTELLLHEAEKMDDFGHLGKVSLAEHKRFYQVMRRLYQVASQEKNQYEDAHQQHLEYMNLWVHEMKTPLASLSLILQKMDIHALPEEERNHMKSMEEEIEKLNDELDKVLNMARLDDFATDYHIRPVSLLESVREVIHHKKKSFIRLGIFPKIEADQDEDWEILTDRKWNQFAIEQIVQNALKYASKMEERSYLTFRFLKKKKSIYLLIEDQGPGIPKQDLPRIFDPFFTGENGRRFSQATGMGLYLVRKVFTALSHEITAESEEGKGATFILTYSIHK</sequence>
<keyword evidence="11 15" id="KW-1133">Transmembrane helix</keyword>
<dbReference type="GO" id="GO:0016036">
    <property type="term" value="P:cellular response to phosphate starvation"/>
    <property type="evidence" value="ECO:0007669"/>
    <property type="project" value="TreeGrafter"/>
</dbReference>
<comment type="caution">
    <text evidence="17">The sequence shown here is derived from an EMBL/GenBank/DDBJ whole genome shotgun (WGS) entry which is preliminary data.</text>
</comment>
<comment type="subcellular location">
    <subcellularLocation>
        <location evidence="2">Cell membrane</location>
        <topology evidence="2">Multi-pass membrane protein</topology>
    </subcellularLocation>
</comment>
<evidence type="ECO:0000256" key="14">
    <source>
        <dbReference type="SAM" id="Coils"/>
    </source>
</evidence>
<accession>A0A364K9P5</accession>
<feature type="coiled-coil region" evidence="14">
    <location>
        <begin position="160"/>
        <end position="187"/>
    </location>
</feature>
<dbReference type="GO" id="GO:0005524">
    <property type="term" value="F:ATP binding"/>
    <property type="evidence" value="ECO:0007669"/>
    <property type="project" value="UniProtKB-KW"/>
</dbReference>
<name>A0A364K9P5_9BACL</name>
<evidence type="ECO:0000256" key="9">
    <source>
        <dbReference type="ARBA" id="ARBA00022777"/>
    </source>
</evidence>
<dbReference type="InterPro" id="IPR036097">
    <property type="entry name" value="HisK_dim/P_sf"/>
</dbReference>
<proteinExistence type="predicted"/>
<dbReference type="PANTHER" id="PTHR45453:SF2">
    <property type="entry name" value="HISTIDINE KINASE"/>
    <property type="match status" value="1"/>
</dbReference>
<dbReference type="SUPFAM" id="SSF47384">
    <property type="entry name" value="Homodimeric domain of signal transducing histidine kinase"/>
    <property type="match status" value="1"/>
</dbReference>
<evidence type="ECO:0000256" key="3">
    <source>
        <dbReference type="ARBA" id="ARBA00012438"/>
    </source>
</evidence>
<dbReference type="SMART" id="SM00387">
    <property type="entry name" value="HATPase_c"/>
    <property type="match status" value="1"/>
</dbReference>
<dbReference type="Gene3D" id="3.30.565.10">
    <property type="entry name" value="Histidine kinase-like ATPase, C-terminal domain"/>
    <property type="match status" value="1"/>
</dbReference>
<evidence type="ECO:0000256" key="10">
    <source>
        <dbReference type="ARBA" id="ARBA00022840"/>
    </source>
</evidence>
<evidence type="ECO:0000256" key="4">
    <source>
        <dbReference type="ARBA" id="ARBA00022475"/>
    </source>
</evidence>
<dbReference type="Gene3D" id="1.10.287.130">
    <property type="match status" value="1"/>
</dbReference>
<keyword evidence="18" id="KW-1185">Reference proteome</keyword>
<dbReference type="InterPro" id="IPR003594">
    <property type="entry name" value="HATPase_dom"/>
</dbReference>
<dbReference type="SUPFAM" id="SSF55874">
    <property type="entry name" value="ATPase domain of HSP90 chaperone/DNA topoisomerase II/histidine kinase"/>
    <property type="match status" value="1"/>
</dbReference>
<dbReference type="RefSeq" id="WP_113657632.1">
    <property type="nucleotide sequence ID" value="NZ_KZ845663.1"/>
</dbReference>
<feature type="transmembrane region" description="Helical" evidence="15">
    <location>
        <begin position="48"/>
        <end position="68"/>
    </location>
</feature>
<evidence type="ECO:0000256" key="2">
    <source>
        <dbReference type="ARBA" id="ARBA00004651"/>
    </source>
</evidence>
<evidence type="ECO:0000256" key="12">
    <source>
        <dbReference type="ARBA" id="ARBA00023012"/>
    </source>
</evidence>
<keyword evidence="5" id="KW-0597">Phosphoprotein</keyword>
<keyword evidence="8" id="KW-0547">Nucleotide-binding</keyword>